<dbReference type="AlphaFoldDB" id="A6G955"/>
<accession>A6G955</accession>
<dbReference type="Proteomes" id="UP000005801">
    <property type="component" value="Unassembled WGS sequence"/>
</dbReference>
<evidence type="ECO:0000313" key="1">
    <source>
        <dbReference type="EMBL" id="EDM77603.1"/>
    </source>
</evidence>
<proteinExistence type="predicted"/>
<keyword evidence="2" id="KW-1185">Reference proteome</keyword>
<name>A6G955_9BACT</name>
<gene>
    <name evidence="1" type="ORF">PPSIR1_02923</name>
</gene>
<organism evidence="1 2">
    <name type="scientific">Plesiocystis pacifica SIR-1</name>
    <dbReference type="NCBI Taxonomy" id="391625"/>
    <lineage>
        <taxon>Bacteria</taxon>
        <taxon>Pseudomonadati</taxon>
        <taxon>Myxococcota</taxon>
        <taxon>Polyangia</taxon>
        <taxon>Nannocystales</taxon>
        <taxon>Nannocystaceae</taxon>
        <taxon>Plesiocystis</taxon>
    </lineage>
</organism>
<dbReference type="EMBL" id="ABCS01000043">
    <property type="protein sequence ID" value="EDM77603.1"/>
    <property type="molecule type" value="Genomic_DNA"/>
</dbReference>
<evidence type="ECO:0000313" key="2">
    <source>
        <dbReference type="Proteomes" id="UP000005801"/>
    </source>
</evidence>
<comment type="caution">
    <text evidence="1">The sequence shown here is derived from an EMBL/GenBank/DDBJ whole genome shotgun (WGS) entry which is preliminary data.</text>
</comment>
<protein>
    <submittedName>
        <fullName evidence="1">Uncharacterized protein</fullName>
    </submittedName>
</protein>
<reference evidence="1 2" key="1">
    <citation type="submission" date="2007-06" db="EMBL/GenBank/DDBJ databases">
        <authorList>
            <person name="Shimkets L."/>
            <person name="Ferriera S."/>
            <person name="Johnson J."/>
            <person name="Kravitz S."/>
            <person name="Beeson K."/>
            <person name="Sutton G."/>
            <person name="Rogers Y.-H."/>
            <person name="Friedman R."/>
            <person name="Frazier M."/>
            <person name="Venter J.C."/>
        </authorList>
    </citation>
    <scope>NUCLEOTIDE SEQUENCE [LARGE SCALE GENOMIC DNA]</scope>
    <source>
        <strain evidence="1 2">SIR-1</strain>
    </source>
</reference>
<sequence length="243" mass="24449">MVAVYGAVLATAALVSGACQWDYATTAFRCDPSNPDCPDSGGGPYQCCSDDPAALDLGDLSAFVAPSYAGGGGTGTPLFSGNNNSLSRSGFCVEAVPGLIEEGAAGCPIPCNPTWGSDDLAAVCGGAKCCQTVELEAEDCALDPTLGDSGCYRPVTGVDIMGFGGADATNWSGSAHATHQDPNGAGCITFAQGDEAIQGACFRRLSVADQRGFCQNVEVCPLTQPGYIDACSARNAAEGLSGC</sequence>